<reference evidence="1 2" key="1">
    <citation type="submission" date="2019-02" db="EMBL/GenBank/DDBJ databases">
        <title>Deep-cultivation of Planctomycetes and their phenomic and genomic characterization uncovers novel biology.</title>
        <authorList>
            <person name="Wiegand S."/>
            <person name="Jogler M."/>
            <person name="Boedeker C."/>
            <person name="Pinto D."/>
            <person name="Vollmers J."/>
            <person name="Rivas-Marin E."/>
            <person name="Kohn T."/>
            <person name="Peeters S.H."/>
            <person name="Heuer A."/>
            <person name="Rast P."/>
            <person name="Oberbeckmann S."/>
            <person name="Bunk B."/>
            <person name="Jeske O."/>
            <person name="Meyerdierks A."/>
            <person name="Storesund J.E."/>
            <person name="Kallscheuer N."/>
            <person name="Luecker S."/>
            <person name="Lage O.M."/>
            <person name="Pohl T."/>
            <person name="Merkel B.J."/>
            <person name="Hornburger P."/>
            <person name="Mueller R.-W."/>
            <person name="Bruemmer F."/>
            <person name="Labrenz M."/>
            <person name="Spormann A.M."/>
            <person name="Op Den Camp H."/>
            <person name="Overmann J."/>
            <person name="Amann R."/>
            <person name="Jetten M.S.M."/>
            <person name="Mascher T."/>
            <person name="Medema M.H."/>
            <person name="Devos D.P."/>
            <person name="Kaster A.-K."/>
            <person name="Ovreas L."/>
            <person name="Rohde M."/>
            <person name="Galperin M.Y."/>
            <person name="Jogler C."/>
        </authorList>
    </citation>
    <scope>NUCLEOTIDE SEQUENCE [LARGE SCALE GENOMIC DNA]</scope>
    <source>
        <strain evidence="1 2">CA13</strain>
    </source>
</reference>
<protein>
    <submittedName>
        <fullName evidence="1">Uncharacterized protein</fullName>
    </submittedName>
</protein>
<comment type="caution">
    <text evidence="1">The sequence shown here is derived from an EMBL/GenBank/DDBJ whole genome shotgun (WGS) entry which is preliminary data.</text>
</comment>
<name>A0A5C5Z0R7_9BACT</name>
<dbReference type="AlphaFoldDB" id="A0A5C5Z0R7"/>
<sequence length="60" mass="6511">MMNIERFLAAQTYAVAGASNRQHKADTNGDGVLSSAEAAASDFFLRKALTSRPLAVLYRH</sequence>
<dbReference type="Proteomes" id="UP000315010">
    <property type="component" value="Unassembled WGS sequence"/>
</dbReference>
<organism evidence="1 2">
    <name type="scientific">Novipirellula herctigrandis</name>
    <dbReference type="NCBI Taxonomy" id="2527986"/>
    <lineage>
        <taxon>Bacteria</taxon>
        <taxon>Pseudomonadati</taxon>
        <taxon>Planctomycetota</taxon>
        <taxon>Planctomycetia</taxon>
        <taxon>Pirellulales</taxon>
        <taxon>Pirellulaceae</taxon>
        <taxon>Novipirellula</taxon>
    </lineage>
</organism>
<dbReference type="RefSeq" id="WP_419194085.1">
    <property type="nucleotide sequence ID" value="NZ_SJPJ01000001.1"/>
</dbReference>
<evidence type="ECO:0000313" key="2">
    <source>
        <dbReference type="Proteomes" id="UP000315010"/>
    </source>
</evidence>
<accession>A0A5C5Z0R7</accession>
<evidence type="ECO:0000313" key="1">
    <source>
        <dbReference type="EMBL" id="TWT80401.1"/>
    </source>
</evidence>
<dbReference type="EMBL" id="SJPJ01000001">
    <property type="protein sequence ID" value="TWT80401.1"/>
    <property type="molecule type" value="Genomic_DNA"/>
</dbReference>
<keyword evidence="2" id="KW-1185">Reference proteome</keyword>
<proteinExistence type="predicted"/>
<gene>
    <name evidence="1" type="ORF">CA13_18170</name>
</gene>